<evidence type="ECO:0000259" key="3">
    <source>
        <dbReference type="Pfam" id="PF10728"/>
    </source>
</evidence>
<evidence type="ECO:0000256" key="1">
    <source>
        <dbReference type="ARBA" id="ARBA00023002"/>
    </source>
</evidence>
<keyword evidence="5" id="KW-1185">Reference proteome</keyword>
<feature type="domain" description="Pyrroline-5-carboxylate reductase catalytic N-terminal" evidence="2">
    <location>
        <begin position="5"/>
        <end position="83"/>
    </location>
</feature>
<evidence type="ECO:0000313" key="5">
    <source>
        <dbReference type="Proteomes" id="UP000293154"/>
    </source>
</evidence>
<dbReference type="InterPro" id="IPR008927">
    <property type="entry name" value="6-PGluconate_DH-like_C_sf"/>
</dbReference>
<dbReference type="SUPFAM" id="SSF48179">
    <property type="entry name" value="6-phosphogluconate dehydrogenase C-terminal domain-like"/>
    <property type="match status" value="1"/>
</dbReference>
<name>A0A411WJG4_9GAMM</name>
<dbReference type="Proteomes" id="UP000293154">
    <property type="component" value="Chromosome"/>
</dbReference>
<dbReference type="InterPro" id="IPR037108">
    <property type="entry name" value="TM1727-like_C_sf"/>
</dbReference>
<dbReference type="InterPro" id="IPR028939">
    <property type="entry name" value="P5C_Rdtase_cat_N"/>
</dbReference>
<dbReference type="PANTHER" id="PTHR40459">
    <property type="entry name" value="CONSERVED HYPOTHETICAL ALANINE AND LEUCINE RICH PROTEIN"/>
    <property type="match status" value="1"/>
</dbReference>
<dbReference type="AlphaFoldDB" id="A0A411WJG4"/>
<evidence type="ECO:0000313" key="4">
    <source>
        <dbReference type="EMBL" id="QBH96298.1"/>
    </source>
</evidence>
<dbReference type="GO" id="GO:0016491">
    <property type="term" value="F:oxidoreductase activity"/>
    <property type="evidence" value="ECO:0007669"/>
    <property type="project" value="UniProtKB-KW"/>
</dbReference>
<dbReference type="EMBL" id="CP034752">
    <property type="protein sequence ID" value="QBH96298.1"/>
    <property type="molecule type" value="Genomic_DNA"/>
</dbReference>
<reference evidence="4 5" key="1">
    <citation type="submission" date="2019-03" db="EMBL/GenBank/DDBJ databases">
        <title>Pragia sp. nov. isolated from the gut tract of Carduelis flavirostris.</title>
        <authorList>
            <person name="Ge Y."/>
        </authorList>
    </citation>
    <scope>NUCLEOTIDE SEQUENCE [LARGE SCALE GENOMIC DNA]</scope>
    <source>
        <strain evidence="4 5">CF-458</strain>
    </source>
</reference>
<feature type="domain" description="DUF2520" evidence="3">
    <location>
        <begin position="134"/>
        <end position="258"/>
    </location>
</feature>
<dbReference type="Gene3D" id="1.10.1040.20">
    <property type="entry name" value="ProC-like, C-terminal domain"/>
    <property type="match status" value="1"/>
</dbReference>
<dbReference type="InterPro" id="IPR036291">
    <property type="entry name" value="NAD(P)-bd_dom_sf"/>
</dbReference>
<proteinExistence type="predicted"/>
<keyword evidence="1" id="KW-0560">Oxidoreductase</keyword>
<dbReference type="PANTHER" id="PTHR40459:SF1">
    <property type="entry name" value="CONSERVED HYPOTHETICAL ALANINE AND LEUCINE RICH PROTEIN"/>
    <property type="match status" value="1"/>
</dbReference>
<dbReference type="Pfam" id="PF03807">
    <property type="entry name" value="F420_oxidored"/>
    <property type="match status" value="1"/>
</dbReference>
<protein>
    <submittedName>
        <fullName evidence="4">DUF2520 domain-containing protein</fullName>
    </submittedName>
</protein>
<dbReference type="InterPro" id="IPR018931">
    <property type="entry name" value="DUF2520"/>
</dbReference>
<dbReference type="KEGG" id="prag:EKN56_07750"/>
<dbReference type="OrthoDB" id="8650434at2"/>
<dbReference type="Gene3D" id="3.40.50.720">
    <property type="entry name" value="NAD(P)-binding Rossmann-like Domain"/>
    <property type="match status" value="1"/>
</dbReference>
<accession>A0A411WJG4</accession>
<dbReference type="RefSeq" id="WP_130591246.1">
    <property type="nucleotide sequence ID" value="NZ_CP034752.1"/>
</dbReference>
<evidence type="ECO:0000259" key="2">
    <source>
        <dbReference type="Pfam" id="PF03807"/>
    </source>
</evidence>
<sequence>MRLNIGFIGAGKVGFTLGRYFASRGINVVGYYSRNPDDASAAASFTDSQFFSQLSSLVQACDTLFLTVPDTAITTLWQELKQYPIAGKNICHCSGALSSTVFDDSEQYGVCGYSIHPIYAIHDRFHSVESLPSVYFTVEGSQTNLIKITTLIESLGNSVRTMSAENKALYHAASVMVSNLVIGLTKIGSDIFQQCGFDREFSDKAWNALFLGNAENVCSSGMVNALTGPLERGDAMTIRHHLEALDEPDRAIYIGLSQVLLRLAKQKNPERDYSFIEAELKK</sequence>
<dbReference type="Pfam" id="PF10728">
    <property type="entry name" value="DUF2520"/>
    <property type="match status" value="1"/>
</dbReference>
<dbReference type="SUPFAM" id="SSF51735">
    <property type="entry name" value="NAD(P)-binding Rossmann-fold domains"/>
    <property type="match status" value="1"/>
</dbReference>
<gene>
    <name evidence="4" type="ORF">EKN56_07750</name>
</gene>
<organism evidence="4 5">
    <name type="scientific">Limnobaculum zhutongyuii</name>
    <dbReference type="NCBI Taxonomy" id="2498113"/>
    <lineage>
        <taxon>Bacteria</taxon>
        <taxon>Pseudomonadati</taxon>
        <taxon>Pseudomonadota</taxon>
        <taxon>Gammaproteobacteria</taxon>
        <taxon>Enterobacterales</taxon>
        <taxon>Budviciaceae</taxon>
        <taxon>Limnobaculum</taxon>
    </lineage>
</organism>